<comment type="catalytic activity">
    <reaction evidence="6">
        <text>N(6)-hexadecanoyl-L-lysyl-[protein] + NAD(+) + H2O = 2''-O-hexadecanoyl-ADP-D-ribose + nicotinamide + L-lysyl-[protein]</text>
        <dbReference type="Rhea" id="RHEA:70563"/>
        <dbReference type="Rhea" id="RHEA-COMP:9752"/>
        <dbReference type="Rhea" id="RHEA-COMP:14175"/>
        <dbReference type="ChEBI" id="CHEBI:15377"/>
        <dbReference type="ChEBI" id="CHEBI:17154"/>
        <dbReference type="ChEBI" id="CHEBI:29969"/>
        <dbReference type="ChEBI" id="CHEBI:57540"/>
        <dbReference type="ChEBI" id="CHEBI:138936"/>
        <dbReference type="ChEBI" id="CHEBI:189673"/>
    </reaction>
    <physiologicalReaction direction="left-to-right" evidence="6">
        <dbReference type="Rhea" id="RHEA:70564"/>
    </physiologicalReaction>
</comment>
<dbReference type="GO" id="GO:0070403">
    <property type="term" value="F:NAD+ binding"/>
    <property type="evidence" value="ECO:0007669"/>
    <property type="project" value="UniProtKB-UniRule"/>
</dbReference>
<evidence type="ECO:0000256" key="4">
    <source>
        <dbReference type="ARBA" id="ARBA00022833"/>
    </source>
</evidence>
<evidence type="ECO:0000256" key="2">
    <source>
        <dbReference type="ARBA" id="ARBA00022679"/>
    </source>
</evidence>
<comment type="cofactor">
    <cofactor evidence="11">
        <name>Zn(2+)</name>
        <dbReference type="ChEBI" id="CHEBI:29105"/>
    </cofactor>
    <text evidence="11">Binds 1 zinc ion per subunit.</text>
</comment>
<gene>
    <name evidence="15" type="ORF">ILUMI_00315</name>
</gene>
<sequence length="403" mass="45425">MYFKAVKHVKLWIRKYLHGLKMADKGKNETNVKNDEGSASGSSSSSTSDFTVEALRRYLAEKLGFLDSEEVEKVKVLDNVSVDGVIDYIKSDKCKNIITMAGAGISTSAGIPDFRSPGSGLYHNLQKYNLPHPQAIFELDFFYDNPKPFFVLAKELYPGSFKPTTCHYFIKLLEEKGCLLRHYTQNIDTLERVAGISDEKLVEAHGTFHRGHCVLCNEEYPLEWMKTQIFDDKIPTCEKCPGVVKPDIVFFGENLPAKFHKSLKVDFPKCDLLIVLGSSLVVQPFASLIDRVPNNVPRLLINREKAGERSGIMSMIGMGSGMDFDSKDNTRDVLWIGDCDEGCQMLADKLGWGDELKKIVEKEHKRIDEETKNASKKTEDAQESKDASKTELEDKKVDEKPHL</sequence>
<keyword evidence="3 8" id="KW-0479">Metal-binding</keyword>
<dbReference type="Proteomes" id="UP000801492">
    <property type="component" value="Unassembled WGS sequence"/>
</dbReference>
<evidence type="ECO:0000313" key="16">
    <source>
        <dbReference type="Proteomes" id="UP000801492"/>
    </source>
</evidence>
<evidence type="ECO:0000256" key="12">
    <source>
        <dbReference type="PROSITE-ProRule" id="PRU00236"/>
    </source>
</evidence>
<protein>
    <recommendedName>
        <fullName evidence="8">NAD-dependent protein deacetylase</fullName>
        <ecNumber evidence="8">2.3.1.286</ecNumber>
    </recommendedName>
</protein>
<evidence type="ECO:0000256" key="7">
    <source>
        <dbReference type="ARBA" id="ARBA00048905"/>
    </source>
</evidence>
<dbReference type="InterPro" id="IPR029035">
    <property type="entry name" value="DHS-like_NAD/FAD-binding_dom"/>
</dbReference>
<keyword evidence="16" id="KW-1185">Reference proteome</keyword>
<feature type="binding site" evidence="11 12">
    <location>
        <position position="237"/>
    </location>
    <ligand>
        <name>Zn(2+)</name>
        <dbReference type="ChEBI" id="CHEBI:29105"/>
    </ligand>
</feature>
<feature type="binding site" evidence="10">
    <location>
        <begin position="113"/>
        <end position="115"/>
    </location>
    <ligand>
        <name>NAD(+)</name>
        <dbReference type="ChEBI" id="CHEBI:57540"/>
    </ligand>
</feature>
<dbReference type="GO" id="GO:0008270">
    <property type="term" value="F:zinc ion binding"/>
    <property type="evidence" value="ECO:0007669"/>
    <property type="project" value="UniProtKB-UniRule"/>
</dbReference>
<dbReference type="InterPro" id="IPR017328">
    <property type="entry name" value="Sirtuin_class_I"/>
</dbReference>
<dbReference type="InterPro" id="IPR050134">
    <property type="entry name" value="NAD-dep_sirtuin_deacylases"/>
</dbReference>
<evidence type="ECO:0000256" key="5">
    <source>
        <dbReference type="ARBA" id="ARBA00023027"/>
    </source>
</evidence>
<dbReference type="PIRSF" id="PIRSF037938">
    <property type="entry name" value="SIR2_euk"/>
    <property type="match status" value="1"/>
</dbReference>
<evidence type="ECO:0000256" key="1">
    <source>
        <dbReference type="ARBA" id="ARBA00006924"/>
    </source>
</evidence>
<dbReference type="InterPro" id="IPR026591">
    <property type="entry name" value="Sirtuin_cat_small_dom_sf"/>
</dbReference>
<dbReference type="InterPro" id="IPR003000">
    <property type="entry name" value="Sirtuin"/>
</dbReference>
<evidence type="ECO:0000256" key="6">
    <source>
        <dbReference type="ARBA" id="ARBA00048378"/>
    </source>
</evidence>
<feature type="binding site" evidence="10">
    <location>
        <begin position="103"/>
        <end position="107"/>
    </location>
    <ligand>
        <name>NAD(+)</name>
        <dbReference type="ChEBI" id="CHEBI:57540"/>
    </ligand>
</feature>
<comment type="similarity">
    <text evidence="1 8">Belongs to the sirtuin family. Class I subfamily.</text>
</comment>
<dbReference type="EMBL" id="VTPC01000415">
    <property type="protein sequence ID" value="KAF2905874.1"/>
    <property type="molecule type" value="Genomic_DNA"/>
</dbReference>
<feature type="region of interest" description="Disordered" evidence="13">
    <location>
        <begin position="363"/>
        <end position="403"/>
    </location>
</feature>
<name>A0A8K0DHI1_IGNLU</name>
<accession>A0A8K0DHI1</accession>
<dbReference type="EC" id="2.3.1.286" evidence="8"/>
<dbReference type="OrthoDB" id="420264at2759"/>
<evidence type="ECO:0000256" key="10">
    <source>
        <dbReference type="PIRSR" id="PIRSR037938-2"/>
    </source>
</evidence>
<dbReference type="CDD" id="cd01408">
    <property type="entry name" value="SIRT1"/>
    <property type="match status" value="1"/>
</dbReference>
<evidence type="ECO:0000259" key="14">
    <source>
        <dbReference type="PROSITE" id="PS50305"/>
    </source>
</evidence>
<dbReference type="Gene3D" id="3.40.50.1220">
    <property type="entry name" value="TPP-binding domain"/>
    <property type="match status" value="1"/>
</dbReference>
<feature type="active site" description="Proton acceptor" evidence="9 12">
    <location>
        <position position="205"/>
    </location>
</feature>
<dbReference type="GO" id="GO:0005634">
    <property type="term" value="C:nucleus"/>
    <property type="evidence" value="ECO:0007669"/>
    <property type="project" value="TreeGrafter"/>
</dbReference>
<dbReference type="SUPFAM" id="SSF52467">
    <property type="entry name" value="DHS-like NAD/FAD-binding domain"/>
    <property type="match status" value="1"/>
</dbReference>
<feature type="region of interest" description="Disordered" evidence="13">
    <location>
        <begin position="27"/>
        <end position="47"/>
    </location>
</feature>
<feature type="compositionally biased region" description="Low complexity" evidence="13">
    <location>
        <begin position="37"/>
        <end position="47"/>
    </location>
</feature>
<feature type="compositionally biased region" description="Basic and acidic residues" evidence="13">
    <location>
        <begin position="27"/>
        <end position="36"/>
    </location>
</feature>
<evidence type="ECO:0000256" key="3">
    <source>
        <dbReference type="ARBA" id="ARBA00022723"/>
    </source>
</evidence>
<evidence type="ECO:0000313" key="15">
    <source>
        <dbReference type="EMBL" id="KAF2905874.1"/>
    </source>
</evidence>
<keyword evidence="4 8" id="KW-0862">Zinc</keyword>
<feature type="domain" description="Deacetylase sirtuin-type" evidence="14">
    <location>
        <begin position="75"/>
        <end position="353"/>
    </location>
</feature>
<dbReference type="PANTHER" id="PTHR11085">
    <property type="entry name" value="NAD-DEPENDENT PROTEIN DEACYLASE SIRTUIN-5, MITOCHONDRIAL-RELATED"/>
    <property type="match status" value="1"/>
</dbReference>
<comment type="catalytic activity">
    <reaction evidence="8">
        <text>N(6)-acetyl-L-lysyl-[protein] + NAD(+) + H2O = 2''-O-acetyl-ADP-D-ribose + nicotinamide + L-lysyl-[protein]</text>
        <dbReference type="Rhea" id="RHEA:43636"/>
        <dbReference type="Rhea" id="RHEA-COMP:9752"/>
        <dbReference type="Rhea" id="RHEA-COMP:10731"/>
        <dbReference type="ChEBI" id="CHEBI:15377"/>
        <dbReference type="ChEBI" id="CHEBI:17154"/>
        <dbReference type="ChEBI" id="CHEBI:29969"/>
        <dbReference type="ChEBI" id="CHEBI:57540"/>
        <dbReference type="ChEBI" id="CHEBI:61930"/>
        <dbReference type="ChEBI" id="CHEBI:83767"/>
        <dbReference type="EC" id="2.3.1.286"/>
    </reaction>
</comment>
<dbReference type="InterPro" id="IPR026590">
    <property type="entry name" value="Ssirtuin_cat_dom"/>
</dbReference>
<keyword evidence="2 8" id="KW-0808">Transferase</keyword>
<feature type="binding site" evidence="11 12">
    <location>
        <position position="240"/>
    </location>
    <ligand>
        <name>Zn(2+)</name>
        <dbReference type="ChEBI" id="CHEBI:29105"/>
    </ligand>
</feature>
<feature type="binding site" evidence="10">
    <location>
        <begin position="302"/>
        <end position="304"/>
    </location>
    <ligand>
        <name>NAD(+)</name>
        <dbReference type="ChEBI" id="CHEBI:57540"/>
    </ligand>
</feature>
<proteinExistence type="inferred from homology"/>
<evidence type="ECO:0000256" key="13">
    <source>
        <dbReference type="SAM" id="MobiDB-lite"/>
    </source>
</evidence>
<dbReference type="Pfam" id="PF02146">
    <property type="entry name" value="SIR2"/>
    <property type="match status" value="1"/>
</dbReference>
<feature type="binding site" evidence="10">
    <location>
        <position position="339"/>
    </location>
    <ligand>
        <name>NAD(+)</name>
        <dbReference type="ChEBI" id="CHEBI:57540"/>
    </ligand>
</feature>
<keyword evidence="5 8" id="KW-0520">NAD</keyword>
<evidence type="ECO:0000256" key="11">
    <source>
        <dbReference type="PIRSR" id="PIRSR037938-3"/>
    </source>
</evidence>
<dbReference type="AlphaFoldDB" id="A0A8K0DHI1"/>
<reference evidence="15" key="1">
    <citation type="submission" date="2019-08" db="EMBL/GenBank/DDBJ databases">
        <title>The genome of the North American firefly Photinus pyralis.</title>
        <authorList>
            <consortium name="Photinus pyralis genome working group"/>
            <person name="Fallon T.R."/>
            <person name="Sander Lower S.E."/>
            <person name="Weng J.-K."/>
        </authorList>
    </citation>
    <scope>NUCLEOTIDE SEQUENCE</scope>
    <source>
        <strain evidence="15">TRF0915ILg1</strain>
        <tissue evidence="15">Whole body</tissue>
    </source>
</reference>
<evidence type="ECO:0000256" key="8">
    <source>
        <dbReference type="PIRNR" id="PIRNR037938"/>
    </source>
</evidence>
<comment type="catalytic activity">
    <reaction evidence="7">
        <text>N(6)-tetradecanoyl-L-lysyl-[protein] + NAD(+) + H2O = 2''-O-tetradecanoyl-ADP-D-ribose + nicotinamide + L-lysyl-[protein]</text>
        <dbReference type="Rhea" id="RHEA:70567"/>
        <dbReference type="Rhea" id="RHEA-COMP:9752"/>
        <dbReference type="Rhea" id="RHEA-COMP:15437"/>
        <dbReference type="ChEBI" id="CHEBI:15377"/>
        <dbReference type="ChEBI" id="CHEBI:17154"/>
        <dbReference type="ChEBI" id="CHEBI:29969"/>
        <dbReference type="ChEBI" id="CHEBI:57540"/>
        <dbReference type="ChEBI" id="CHEBI:141129"/>
        <dbReference type="ChEBI" id="CHEBI:189674"/>
    </reaction>
    <physiologicalReaction direction="left-to-right" evidence="7">
        <dbReference type="Rhea" id="RHEA:70568"/>
    </physiologicalReaction>
</comment>
<feature type="binding site" evidence="11 12">
    <location>
        <position position="213"/>
    </location>
    <ligand>
        <name>Zn(2+)</name>
        <dbReference type="ChEBI" id="CHEBI:29105"/>
    </ligand>
</feature>
<dbReference type="PROSITE" id="PS50305">
    <property type="entry name" value="SIRTUIN"/>
    <property type="match status" value="1"/>
</dbReference>
<comment type="caution">
    <text evidence="15">The sequence shown here is derived from an EMBL/GenBank/DDBJ whole genome shotgun (WGS) entry which is preliminary data.</text>
</comment>
<feature type="binding site" evidence="11 12">
    <location>
        <position position="216"/>
    </location>
    <ligand>
        <name>Zn(2+)</name>
        <dbReference type="ChEBI" id="CHEBI:29105"/>
    </ligand>
</feature>
<feature type="binding site" evidence="10">
    <location>
        <begin position="185"/>
        <end position="188"/>
    </location>
    <ligand>
        <name>NAD(+)</name>
        <dbReference type="ChEBI" id="CHEBI:57540"/>
    </ligand>
</feature>
<evidence type="ECO:0000256" key="9">
    <source>
        <dbReference type="PIRSR" id="PIRSR037938-1"/>
    </source>
</evidence>
<dbReference type="Gene3D" id="3.30.1600.10">
    <property type="entry name" value="SIR2/SIRT2 'Small Domain"/>
    <property type="match status" value="1"/>
</dbReference>
<dbReference type="PANTHER" id="PTHR11085:SF6">
    <property type="entry name" value="NAD-DEPENDENT PROTEIN DEACETYLASE SIRTUIN-2"/>
    <property type="match status" value="1"/>
</dbReference>
<organism evidence="15 16">
    <name type="scientific">Ignelater luminosus</name>
    <name type="common">Cucubano</name>
    <name type="synonym">Pyrophorus luminosus</name>
    <dbReference type="NCBI Taxonomy" id="2038154"/>
    <lineage>
        <taxon>Eukaryota</taxon>
        <taxon>Metazoa</taxon>
        <taxon>Ecdysozoa</taxon>
        <taxon>Arthropoda</taxon>
        <taxon>Hexapoda</taxon>
        <taxon>Insecta</taxon>
        <taxon>Pterygota</taxon>
        <taxon>Neoptera</taxon>
        <taxon>Endopterygota</taxon>
        <taxon>Coleoptera</taxon>
        <taxon>Polyphaga</taxon>
        <taxon>Elateriformia</taxon>
        <taxon>Elateroidea</taxon>
        <taxon>Elateridae</taxon>
        <taxon>Agrypninae</taxon>
        <taxon>Pyrophorini</taxon>
        <taxon>Ignelater</taxon>
    </lineage>
</organism>
<dbReference type="GO" id="GO:0017136">
    <property type="term" value="F:histone deacetylase activity, NAD-dependent"/>
    <property type="evidence" value="ECO:0007669"/>
    <property type="project" value="InterPro"/>
</dbReference>